<dbReference type="AlphaFoldDB" id="A0A7Z7PRA9"/>
<evidence type="ECO:0000313" key="2">
    <source>
        <dbReference type="EMBL" id="SSC12603.1"/>
    </source>
</evidence>
<name>A0A7Z7PRA9_9BACT</name>
<keyword evidence="1" id="KW-0812">Transmembrane</keyword>
<keyword evidence="1" id="KW-0472">Membrane</keyword>
<reference evidence="2 3" key="1">
    <citation type="submission" date="2017-01" db="EMBL/GenBank/DDBJ databases">
        <authorList>
            <person name="Erauso G."/>
        </authorList>
    </citation>
    <scope>NUCLEOTIDE SEQUENCE [LARGE SCALE GENOMIC DNA]</scope>
    <source>
        <strain evidence="2">MESINF1</strain>
    </source>
</reference>
<keyword evidence="1" id="KW-1133">Transmembrane helix</keyword>
<accession>A0A7Z7PRA9</accession>
<evidence type="ECO:0000256" key="1">
    <source>
        <dbReference type="SAM" id="Phobius"/>
    </source>
</evidence>
<proteinExistence type="predicted"/>
<evidence type="ECO:0000313" key="3">
    <source>
        <dbReference type="Proteomes" id="UP000250796"/>
    </source>
</evidence>
<dbReference type="Proteomes" id="UP000250796">
    <property type="component" value="Chromosome MESINF"/>
</dbReference>
<dbReference type="KEGG" id="minf:MESINF_1159"/>
<keyword evidence="3" id="KW-1185">Reference proteome</keyword>
<organism evidence="2 3">
    <name type="scientific">Mesotoga infera</name>
    <dbReference type="NCBI Taxonomy" id="1236046"/>
    <lineage>
        <taxon>Bacteria</taxon>
        <taxon>Thermotogati</taxon>
        <taxon>Thermotogota</taxon>
        <taxon>Thermotogae</taxon>
        <taxon>Kosmotogales</taxon>
        <taxon>Kosmotogaceae</taxon>
        <taxon>Mesotoga</taxon>
    </lineage>
</organism>
<dbReference type="EMBL" id="LS974202">
    <property type="protein sequence ID" value="SSC12603.1"/>
    <property type="molecule type" value="Genomic_DNA"/>
</dbReference>
<sequence>MLKFPEEVFAMTLTSVLVAVSVLLTIVGLVSTIYMMILISKL</sequence>
<protein>
    <submittedName>
        <fullName evidence="2">Uncharacterized protein</fullName>
    </submittedName>
</protein>
<feature type="transmembrane region" description="Helical" evidence="1">
    <location>
        <begin position="12"/>
        <end position="39"/>
    </location>
</feature>
<gene>
    <name evidence="2" type="ORF">MESINF_1159</name>
</gene>